<name>A0A8S1SHG5_PAROT</name>
<accession>A0A8S1SHG5</accession>
<keyword evidence="2" id="KW-1185">Reference proteome</keyword>
<proteinExistence type="predicted"/>
<dbReference type="AlphaFoldDB" id="A0A8S1SHG5"/>
<comment type="caution">
    <text evidence="1">The sequence shown here is derived from an EMBL/GenBank/DDBJ whole genome shotgun (WGS) entry which is preliminary data.</text>
</comment>
<reference evidence="1" key="1">
    <citation type="submission" date="2021-01" db="EMBL/GenBank/DDBJ databases">
        <authorList>
            <consortium name="Genoscope - CEA"/>
            <person name="William W."/>
        </authorList>
    </citation>
    <scope>NUCLEOTIDE SEQUENCE</scope>
</reference>
<protein>
    <submittedName>
        <fullName evidence="1">Uncharacterized protein</fullName>
    </submittedName>
</protein>
<gene>
    <name evidence="1" type="ORF">POCTA_138.1.T0110166</name>
</gene>
<dbReference type="OMA" id="KFKHINQ"/>
<organism evidence="1 2">
    <name type="scientific">Paramecium octaurelia</name>
    <dbReference type="NCBI Taxonomy" id="43137"/>
    <lineage>
        <taxon>Eukaryota</taxon>
        <taxon>Sar</taxon>
        <taxon>Alveolata</taxon>
        <taxon>Ciliophora</taxon>
        <taxon>Intramacronucleata</taxon>
        <taxon>Oligohymenophorea</taxon>
        <taxon>Peniculida</taxon>
        <taxon>Parameciidae</taxon>
        <taxon>Paramecium</taxon>
    </lineage>
</organism>
<evidence type="ECO:0000313" key="1">
    <source>
        <dbReference type="EMBL" id="CAD8139975.1"/>
    </source>
</evidence>
<evidence type="ECO:0000313" key="2">
    <source>
        <dbReference type="Proteomes" id="UP000683925"/>
    </source>
</evidence>
<dbReference type="EMBL" id="CAJJDP010000010">
    <property type="protein sequence ID" value="CAD8139975.1"/>
    <property type="molecule type" value="Genomic_DNA"/>
</dbReference>
<dbReference type="Proteomes" id="UP000683925">
    <property type="component" value="Unassembled WGS sequence"/>
</dbReference>
<dbReference type="OrthoDB" id="302612at2759"/>
<sequence>MRQKDVQDLQLDEIGLNHQVTYSINENRDVLIKHSSNGVTTELKSYVDFQTITKFKHINQQTKMNYNIHFDIMSEISNQVNNQDTNLRMCTVQLGQQRFQTIQIQFQLIYAITFEYGFQIKEKEIDDAIVEISSRIDQICVQTYNHGDANLMQQIDELLEQYQEFLN</sequence>